<proteinExistence type="predicted"/>
<accession>A0A0E0HWQ1</accession>
<name>A0A0E0HWQ1_ORYNI</name>
<evidence type="ECO:0000313" key="1">
    <source>
        <dbReference type="EnsemblPlants" id="ONIVA07G01920.1"/>
    </source>
</evidence>
<keyword evidence="2" id="KW-1185">Reference proteome</keyword>
<dbReference type="Proteomes" id="UP000006591">
    <property type="component" value="Chromosome 7"/>
</dbReference>
<dbReference type="Gramene" id="ONIVA07G01920.1">
    <property type="protein sequence ID" value="ONIVA07G01920.1"/>
    <property type="gene ID" value="ONIVA07G01920"/>
</dbReference>
<reference evidence="1" key="1">
    <citation type="submission" date="2015-04" db="UniProtKB">
        <authorList>
            <consortium name="EnsemblPlants"/>
        </authorList>
    </citation>
    <scope>IDENTIFICATION</scope>
    <source>
        <strain evidence="1">SL10</strain>
    </source>
</reference>
<dbReference type="HOGENOM" id="CLU_2324357_0_0_1"/>
<organism evidence="1">
    <name type="scientific">Oryza nivara</name>
    <name type="common">Indian wild rice</name>
    <name type="synonym">Oryza sativa f. spontanea</name>
    <dbReference type="NCBI Taxonomy" id="4536"/>
    <lineage>
        <taxon>Eukaryota</taxon>
        <taxon>Viridiplantae</taxon>
        <taxon>Streptophyta</taxon>
        <taxon>Embryophyta</taxon>
        <taxon>Tracheophyta</taxon>
        <taxon>Spermatophyta</taxon>
        <taxon>Magnoliopsida</taxon>
        <taxon>Liliopsida</taxon>
        <taxon>Poales</taxon>
        <taxon>Poaceae</taxon>
        <taxon>BOP clade</taxon>
        <taxon>Oryzoideae</taxon>
        <taxon>Oryzeae</taxon>
        <taxon>Oryzinae</taxon>
        <taxon>Oryza</taxon>
    </lineage>
</organism>
<dbReference type="EnsemblPlants" id="ONIVA07G01920.1">
    <property type="protein sequence ID" value="ONIVA07G01920.1"/>
    <property type="gene ID" value="ONIVA07G01920"/>
</dbReference>
<dbReference type="AlphaFoldDB" id="A0A0E0HWQ1"/>
<reference evidence="1" key="2">
    <citation type="submission" date="2018-04" db="EMBL/GenBank/DDBJ databases">
        <title>OnivRS2 (Oryza nivara Reference Sequence Version 2).</title>
        <authorList>
            <person name="Zhang J."/>
            <person name="Kudrna D."/>
            <person name="Lee S."/>
            <person name="Talag J."/>
            <person name="Rajasekar S."/>
            <person name="Welchert J."/>
            <person name="Hsing Y.-I."/>
            <person name="Wing R.A."/>
        </authorList>
    </citation>
    <scope>NUCLEOTIDE SEQUENCE [LARGE SCALE GENOMIC DNA]</scope>
    <source>
        <strain evidence="1">SL10</strain>
    </source>
</reference>
<evidence type="ECO:0000313" key="2">
    <source>
        <dbReference type="Proteomes" id="UP000006591"/>
    </source>
</evidence>
<protein>
    <submittedName>
        <fullName evidence="1">Uncharacterized protein</fullName>
    </submittedName>
</protein>
<sequence>MEIARANRRNQAEYATDSPTVTCGEWTSVCSQYPDILAKANFGGRASLVFSKSKSECEQEGGFAAAGGAKKESQPAHHDPVLAKLIHNRHEELEGRGNW</sequence>